<evidence type="ECO:0000313" key="2">
    <source>
        <dbReference type="EMBL" id="SPO37764.1"/>
    </source>
</evidence>
<feature type="region of interest" description="Disordered" evidence="1">
    <location>
        <begin position="42"/>
        <end position="68"/>
    </location>
</feature>
<dbReference type="AlphaFoldDB" id="A0A5C3EZR4"/>
<feature type="compositionally biased region" description="Low complexity" evidence="1">
    <location>
        <begin position="306"/>
        <end position="318"/>
    </location>
</feature>
<feature type="region of interest" description="Disordered" evidence="1">
    <location>
        <begin position="287"/>
        <end position="346"/>
    </location>
</feature>
<sequence>MTTGSTSSSPSIRVATPSSKISKAAVRTGLLAGLQAEEGWRRAGRRMRSARGDERMARRGPPPLGSRTRAEISLDQPFVWLCPGPSPSTSCIIHLFWICKEAIPSVPGINSRTEQRQAGLQRRIHTTVSYNATSRPGPRLALADEVTDTGQSVGPAPSKSDHRSSPYPSHGTGRFVVSLTRQDRGPSSGPRWSGTPCACPSAGSRVQYAHISLPLSGPSRGDSSDRVRLKVTAACTYVQRPQSGLSDVWLLSGYGGAAELHAARASEGTSVRVCCMQATPKCGEAVATMPTEDNGRQVGRSKDGPAQAAGRRQQAAGQKWPTPADTTSTGSAPPSQPTLSGPVAAISPPSLAGPACFIRQRRSAKQQQHRTNAVEIVNDPGVEPLTTTQHLPIAKSYYMSTSSQIGSGKSRRFVANETLLPAADDPYHPKSPGCPFSFGRNEPILIVRPPRSRSSEGRCSSNEHIDKQAMTIRRLAWLYRASSSSLAQRNVHAACFFSFDAQTSRSRDRQTSRSRSRLNFDVSRAHPTGKRWEFYEITVLREEPAKPRRELTATAANQPQHVPAVRSGLDSTSQTRDLLQTASLSRHLLLKGGANLPPSAYFKIGPPRAQTLVGHPATWLLRSHLLTASPT</sequence>
<dbReference type="EMBL" id="OOIP01000008">
    <property type="protein sequence ID" value="SPO37764.1"/>
    <property type="molecule type" value="Genomic_DNA"/>
</dbReference>
<keyword evidence="3" id="KW-1185">Reference proteome</keyword>
<organism evidence="2 3">
    <name type="scientific">Pseudozyma flocculosa</name>
    <dbReference type="NCBI Taxonomy" id="84751"/>
    <lineage>
        <taxon>Eukaryota</taxon>
        <taxon>Fungi</taxon>
        <taxon>Dikarya</taxon>
        <taxon>Basidiomycota</taxon>
        <taxon>Ustilaginomycotina</taxon>
        <taxon>Ustilaginomycetes</taxon>
        <taxon>Ustilaginales</taxon>
        <taxon>Ustilaginaceae</taxon>
        <taxon>Pseudozyma</taxon>
    </lineage>
</organism>
<feature type="region of interest" description="Disordered" evidence="1">
    <location>
        <begin position="147"/>
        <end position="173"/>
    </location>
</feature>
<feature type="compositionally biased region" description="Polar residues" evidence="1">
    <location>
        <begin position="324"/>
        <end position="339"/>
    </location>
</feature>
<dbReference type="Proteomes" id="UP000323386">
    <property type="component" value="Unassembled WGS sequence"/>
</dbReference>
<evidence type="ECO:0000313" key="3">
    <source>
        <dbReference type="Proteomes" id="UP000323386"/>
    </source>
</evidence>
<evidence type="ECO:0000256" key="1">
    <source>
        <dbReference type="SAM" id="MobiDB-lite"/>
    </source>
</evidence>
<reference evidence="2 3" key="1">
    <citation type="submission" date="2018-03" db="EMBL/GenBank/DDBJ databases">
        <authorList>
            <person name="Guldener U."/>
        </authorList>
    </citation>
    <scope>NUCLEOTIDE SEQUENCE [LARGE SCALE GENOMIC DNA]</scope>
    <source>
        <strain evidence="2 3">DAOM196992</strain>
    </source>
</reference>
<name>A0A5C3EZR4_9BASI</name>
<gene>
    <name evidence="2" type="ORF">PSFLO_03240</name>
</gene>
<protein>
    <submittedName>
        <fullName evidence="2">Uncharacterized protein</fullName>
    </submittedName>
</protein>
<proteinExistence type="predicted"/>
<accession>A0A5C3EZR4</accession>